<dbReference type="EMBL" id="CP054038">
    <property type="protein sequence ID" value="QKJ19937.1"/>
    <property type="molecule type" value="Genomic_DNA"/>
</dbReference>
<dbReference type="AlphaFoldDB" id="A0A7D4QD80"/>
<gene>
    <name evidence="5" type="ORF">HQM25_11620</name>
</gene>
<feature type="compositionally biased region" description="Gly residues" evidence="1">
    <location>
        <begin position="643"/>
        <end position="665"/>
    </location>
</feature>
<feature type="transmembrane region" description="Helical" evidence="2">
    <location>
        <begin position="168"/>
        <end position="189"/>
    </location>
</feature>
<keyword evidence="2" id="KW-1133">Transmembrane helix</keyword>
<organism evidence="5 6">
    <name type="scientific">Microbacterium hominis</name>
    <dbReference type="NCBI Taxonomy" id="162426"/>
    <lineage>
        <taxon>Bacteria</taxon>
        <taxon>Bacillati</taxon>
        <taxon>Actinomycetota</taxon>
        <taxon>Actinomycetes</taxon>
        <taxon>Micrococcales</taxon>
        <taxon>Microbacteriaceae</taxon>
        <taxon>Microbacterium</taxon>
    </lineage>
</organism>
<evidence type="ECO:0000256" key="1">
    <source>
        <dbReference type="SAM" id="MobiDB-lite"/>
    </source>
</evidence>
<dbReference type="Gene3D" id="3.10.310.50">
    <property type="match status" value="1"/>
</dbReference>
<evidence type="ECO:0000256" key="2">
    <source>
        <dbReference type="SAM" id="Phobius"/>
    </source>
</evidence>
<name>A0A7D4QD80_9MICO</name>
<keyword evidence="2" id="KW-0472">Membrane</keyword>
<dbReference type="InterPro" id="IPR007621">
    <property type="entry name" value="TPM_dom"/>
</dbReference>
<evidence type="ECO:0000313" key="5">
    <source>
        <dbReference type="EMBL" id="QKJ19937.1"/>
    </source>
</evidence>
<sequence length="674" mass="67571">MRVRWTAATAAAIGLALAAGATAAVATPPVDLGTGYVVDQADVLDAGEEAAAQARLEETLAATGADLYVVFVDTFTDPANSQEWADEVAALNGLGPSQYLLAVSVDGRQYYISADTSGPMSDEALLQVESDIRPSLSDGDFAGAVDAAADGFEAELGTGAGGSGSGGFAALLVIVGVLVAIAVIVWLVARSRRAKRPAAGAVAGPGQPAAPQVPTAELARQAASALIAADDAIKTSEQELGFARAQFGDDATVEFAGALATARANLDEAFTLQQQLDDEVPDTEAQVREWNGRIIELCAQSDAELDAKAEAFDELRELEKDAPAALARVEAARQAAGAGIEPARTTLAALTPKYAADALATVADNPDQANERLAFADAQLGAARSAIDAGDGGQAAVGIRAAEEAVAQAGVLTAAVGKLGADLAAAEQGAAALLAELEQDVAAAGALPDADGRIAAAVTAVRQQVDAARANLTGATRPILALQGLETANEQIDAVIAGARSAQERAARARQVLGQVMTQAQAQVSTAEDFITTRRGAVGAQARTRLAEAGAALVRAQQVQSSDPEQALQHAQRADQLAGQAIQAAQRDVSSFSGGGMFGEAPSRGGGNDGMLGAVLGGIVINSLLGSGGGGASRSRGRSAGFSSGGFSGGSRGGRSAGSFGGGGTRGRRGGGRF</sequence>
<feature type="domain" description="TPM" evidence="4">
    <location>
        <begin position="37"/>
        <end position="153"/>
    </location>
</feature>
<feature type="signal peptide" evidence="3">
    <location>
        <begin position="1"/>
        <end position="26"/>
    </location>
</feature>
<evidence type="ECO:0000313" key="6">
    <source>
        <dbReference type="Proteomes" id="UP000502498"/>
    </source>
</evidence>
<accession>A0A7D4QD80</accession>
<dbReference type="RefSeq" id="WP_172990373.1">
    <property type="nucleotide sequence ID" value="NZ_CP054038.1"/>
</dbReference>
<evidence type="ECO:0000259" key="4">
    <source>
        <dbReference type="Pfam" id="PF04536"/>
    </source>
</evidence>
<reference evidence="5 6" key="1">
    <citation type="submission" date="2020-05" db="EMBL/GenBank/DDBJ databases">
        <title>Strain PA2F3 complete genome.</title>
        <authorList>
            <person name="Kim Y.-S."/>
            <person name="Kim S.-J."/>
            <person name="Jung H.-k."/>
            <person name="Kim S.-E."/>
            <person name="Kim K.-H."/>
        </authorList>
    </citation>
    <scope>NUCLEOTIDE SEQUENCE [LARGE SCALE GENOMIC DNA]</scope>
    <source>
        <strain evidence="5 6">PA2F3</strain>
    </source>
</reference>
<dbReference type="Pfam" id="PF04536">
    <property type="entry name" value="TPM_phosphatase"/>
    <property type="match status" value="1"/>
</dbReference>
<evidence type="ECO:0000256" key="3">
    <source>
        <dbReference type="SAM" id="SignalP"/>
    </source>
</evidence>
<dbReference type="Proteomes" id="UP000502498">
    <property type="component" value="Chromosome"/>
</dbReference>
<feature type="region of interest" description="Disordered" evidence="1">
    <location>
        <begin position="628"/>
        <end position="674"/>
    </location>
</feature>
<keyword evidence="2" id="KW-0812">Transmembrane</keyword>
<protein>
    <submittedName>
        <fullName evidence="5">TPM domain-containing protein</fullName>
    </submittedName>
</protein>
<proteinExistence type="predicted"/>
<feature type="chain" id="PRO_5028997951" evidence="3">
    <location>
        <begin position="27"/>
        <end position="674"/>
    </location>
</feature>
<keyword evidence="3" id="KW-0732">Signal</keyword>